<dbReference type="AlphaFoldDB" id="A0A1Y5XN82"/>
<dbReference type="Proteomes" id="UP000192674">
    <property type="component" value="Unassembled WGS sequence"/>
</dbReference>
<keyword evidence="1" id="KW-0812">Transmembrane</keyword>
<proteinExistence type="predicted"/>
<keyword evidence="1" id="KW-0472">Membrane</keyword>
<sequence length="61" mass="6685">MQTRSRLKEALTLTAVLCFIYTVAIFFTALGGKVDYVYAWITGPVAMVIGLALIFRCRPGG</sequence>
<evidence type="ECO:0000313" key="2">
    <source>
        <dbReference type="EMBL" id="SMD07931.1"/>
    </source>
</evidence>
<dbReference type="EMBL" id="FWXV01000003">
    <property type="protein sequence ID" value="SMD07931.1"/>
    <property type="molecule type" value="Genomic_DNA"/>
</dbReference>
<gene>
    <name evidence="2" type="ORF">SAMN05661093_04256</name>
</gene>
<accession>A0A1Y5XN82</accession>
<feature type="transmembrane region" description="Helical" evidence="1">
    <location>
        <begin position="36"/>
        <end position="55"/>
    </location>
</feature>
<dbReference type="RefSeq" id="WP_033392304.1">
    <property type="nucleotide sequence ID" value="NZ_FWXV01000003.1"/>
</dbReference>
<keyword evidence="1" id="KW-1133">Transmembrane helix</keyword>
<organism evidence="2 3">
    <name type="scientific">Kibdelosporangium aridum</name>
    <dbReference type="NCBI Taxonomy" id="2030"/>
    <lineage>
        <taxon>Bacteria</taxon>
        <taxon>Bacillati</taxon>
        <taxon>Actinomycetota</taxon>
        <taxon>Actinomycetes</taxon>
        <taxon>Pseudonocardiales</taxon>
        <taxon>Pseudonocardiaceae</taxon>
        <taxon>Kibdelosporangium</taxon>
    </lineage>
</organism>
<name>A0A1Y5XN82_KIBAR</name>
<evidence type="ECO:0000313" key="3">
    <source>
        <dbReference type="Proteomes" id="UP000192674"/>
    </source>
</evidence>
<evidence type="ECO:0000256" key="1">
    <source>
        <dbReference type="SAM" id="Phobius"/>
    </source>
</evidence>
<dbReference type="OrthoDB" id="3695568at2"/>
<protein>
    <submittedName>
        <fullName evidence="2">Uncharacterized protein</fullName>
    </submittedName>
</protein>
<feature type="transmembrane region" description="Helical" evidence="1">
    <location>
        <begin position="12"/>
        <end position="30"/>
    </location>
</feature>
<reference evidence="2 3" key="1">
    <citation type="submission" date="2017-04" db="EMBL/GenBank/DDBJ databases">
        <authorList>
            <person name="Afonso C.L."/>
            <person name="Miller P.J."/>
            <person name="Scott M.A."/>
            <person name="Spackman E."/>
            <person name="Goraichik I."/>
            <person name="Dimitrov K.M."/>
            <person name="Suarez D.L."/>
            <person name="Swayne D.E."/>
        </authorList>
    </citation>
    <scope>NUCLEOTIDE SEQUENCE [LARGE SCALE GENOMIC DNA]</scope>
    <source>
        <strain evidence="2 3">DSM 43828</strain>
    </source>
</reference>
<keyword evidence="3" id="KW-1185">Reference proteome</keyword>